<dbReference type="RefSeq" id="XP_002841143.1">
    <property type="nucleotide sequence ID" value="XM_002841097.1"/>
</dbReference>
<evidence type="ECO:0000313" key="2">
    <source>
        <dbReference type="Proteomes" id="UP000006911"/>
    </source>
</evidence>
<dbReference type="GeneID" id="9186078"/>
<name>D5GLE1_TUBMM</name>
<protein>
    <submittedName>
        <fullName evidence="1">(Perigord truffle) hypothetical protein</fullName>
    </submittedName>
</protein>
<gene>
    <name evidence="1" type="ORF">GSTUM_00010154001</name>
</gene>
<keyword evidence="2" id="KW-1185">Reference proteome</keyword>
<dbReference type="Proteomes" id="UP000006911">
    <property type="component" value="Unassembled WGS sequence"/>
</dbReference>
<dbReference type="InParanoid" id="D5GLE1"/>
<accession>D5GLE1</accession>
<evidence type="ECO:0000313" key="1">
    <source>
        <dbReference type="EMBL" id="CAZ85334.1"/>
    </source>
</evidence>
<dbReference type="AlphaFoldDB" id="D5GLE1"/>
<dbReference type="KEGG" id="tml:GSTUM_00010154001"/>
<dbReference type="EMBL" id="FN430348">
    <property type="protein sequence ID" value="CAZ85334.1"/>
    <property type="molecule type" value="Genomic_DNA"/>
</dbReference>
<organism evidence="1 2">
    <name type="scientific">Tuber melanosporum (strain Mel28)</name>
    <name type="common">Perigord black truffle</name>
    <dbReference type="NCBI Taxonomy" id="656061"/>
    <lineage>
        <taxon>Eukaryota</taxon>
        <taxon>Fungi</taxon>
        <taxon>Dikarya</taxon>
        <taxon>Ascomycota</taxon>
        <taxon>Pezizomycotina</taxon>
        <taxon>Pezizomycetes</taxon>
        <taxon>Pezizales</taxon>
        <taxon>Tuberaceae</taxon>
        <taxon>Tuber</taxon>
    </lineage>
</organism>
<proteinExistence type="predicted"/>
<reference evidence="1 2" key="1">
    <citation type="journal article" date="2010" name="Nature">
        <title>Perigord black truffle genome uncovers evolutionary origins and mechanisms of symbiosis.</title>
        <authorList>
            <person name="Martin F."/>
            <person name="Kohler A."/>
            <person name="Murat C."/>
            <person name="Balestrini R."/>
            <person name="Coutinho P.M."/>
            <person name="Jaillon O."/>
            <person name="Montanini B."/>
            <person name="Morin E."/>
            <person name="Noel B."/>
            <person name="Percudani R."/>
            <person name="Porcel B."/>
            <person name="Rubini A."/>
            <person name="Amicucci A."/>
            <person name="Amselem J."/>
            <person name="Anthouard V."/>
            <person name="Arcioni S."/>
            <person name="Artiguenave F."/>
            <person name="Aury J.M."/>
            <person name="Ballario P."/>
            <person name="Bolchi A."/>
            <person name="Brenna A."/>
            <person name="Brun A."/>
            <person name="Buee M."/>
            <person name="Cantarel B."/>
            <person name="Chevalier G."/>
            <person name="Couloux A."/>
            <person name="Da Silva C."/>
            <person name="Denoeud F."/>
            <person name="Duplessis S."/>
            <person name="Ghignone S."/>
            <person name="Hilselberger B."/>
            <person name="Iotti M."/>
            <person name="Marcais B."/>
            <person name="Mello A."/>
            <person name="Miranda M."/>
            <person name="Pacioni G."/>
            <person name="Quesneville H."/>
            <person name="Riccioni C."/>
            <person name="Ruotolo R."/>
            <person name="Splivallo R."/>
            <person name="Stocchi V."/>
            <person name="Tisserant E."/>
            <person name="Viscomi A.R."/>
            <person name="Zambonelli A."/>
            <person name="Zampieri E."/>
            <person name="Henrissat B."/>
            <person name="Lebrun M.H."/>
            <person name="Paolocci F."/>
            <person name="Bonfante P."/>
            <person name="Ottonello S."/>
            <person name="Wincker P."/>
        </authorList>
    </citation>
    <scope>NUCLEOTIDE SEQUENCE [LARGE SCALE GENOMIC DNA]</scope>
    <source>
        <strain evidence="1 2">Mel28</strain>
    </source>
</reference>
<sequence length="147" mass="16459">MIPVCPPVSYPFSCLDSWNVFFLSLCSHPIPSNYEWVPCSSTRRLRVSAIVNTQFSRSMINLSNLPNPPSPMVIATISLGRQWGIVGFRITSRESPVRVQYHSSNPCQHGRSISRDTLYSSTSAVTLDYQNSNSGMPYHLYVLDSAL</sequence>
<dbReference type="HOGENOM" id="CLU_1769442_0_0_1"/>